<dbReference type="Gene3D" id="3.30.70.870">
    <property type="entry name" value="Elongation Factor G (Translational Gtpase), domain 3"/>
    <property type="match status" value="1"/>
</dbReference>
<dbReference type="SUPFAM" id="SSF50447">
    <property type="entry name" value="Translation proteins"/>
    <property type="match status" value="1"/>
</dbReference>
<dbReference type="InterPro" id="IPR035649">
    <property type="entry name" value="EFG_V"/>
</dbReference>
<dbReference type="InterPro" id="IPR014721">
    <property type="entry name" value="Ribsml_uS5_D2-typ_fold_subgr"/>
</dbReference>
<dbReference type="PANTHER" id="PTHR43261:SF6">
    <property type="entry name" value="ELONGATION FACTOR G-LIKE PROTEIN"/>
    <property type="match status" value="1"/>
</dbReference>
<dbReference type="SUPFAM" id="SSF54211">
    <property type="entry name" value="Ribosomal protein S5 domain 2-like"/>
    <property type="match status" value="1"/>
</dbReference>
<comment type="caution">
    <text evidence="4">The sequence shown here is derived from an EMBL/GenBank/DDBJ whole genome shotgun (WGS) entry which is preliminary data.</text>
</comment>
<dbReference type="NCBIfam" id="NF009379">
    <property type="entry name" value="PRK12740.1-3"/>
    <property type="match status" value="1"/>
</dbReference>
<dbReference type="SUPFAM" id="SSF52540">
    <property type="entry name" value="P-loop containing nucleoside triphosphate hydrolases"/>
    <property type="match status" value="1"/>
</dbReference>
<evidence type="ECO:0000259" key="3">
    <source>
        <dbReference type="PROSITE" id="PS51722"/>
    </source>
</evidence>
<dbReference type="InterPro" id="IPR000795">
    <property type="entry name" value="T_Tr_GTP-bd_dom"/>
</dbReference>
<reference evidence="4" key="1">
    <citation type="submission" date="2016-10" db="EMBL/GenBank/DDBJ databases">
        <title>Sequence of Gallionella enrichment culture.</title>
        <authorList>
            <person name="Poehlein A."/>
            <person name="Muehling M."/>
            <person name="Daniel R."/>
        </authorList>
    </citation>
    <scope>NUCLEOTIDE SEQUENCE</scope>
</reference>
<dbReference type="InterPro" id="IPR027417">
    <property type="entry name" value="P-loop_NTPase"/>
</dbReference>
<evidence type="ECO:0000256" key="2">
    <source>
        <dbReference type="ARBA" id="ARBA00023134"/>
    </source>
</evidence>
<dbReference type="PROSITE" id="PS51722">
    <property type="entry name" value="G_TR_2"/>
    <property type="match status" value="1"/>
</dbReference>
<dbReference type="Pfam" id="PF00679">
    <property type="entry name" value="EFG_C"/>
    <property type="match status" value="1"/>
</dbReference>
<keyword evidence="4" id="KW-0648">Protein biosynthesis</keyword>
<dbReference type="GO" id="GO:0003924">
    <property type="term" value="F:GTPase activity"/>
    <property type="evidence" value="ECO:0007669"/>
    <property type="project" value="InterPro"/>
</dbReference>
<dbReference type="InterPro" id="IPR035647">
    <property type="entry name" value="EFG_III/V"/>
</dbReference>
<dbReference type="InterPro" id="IPR041095">
    <property type="entry name" value="EFG_II"/>
</dbReference>
<feature type="domain" description="Tr-type G" evidence="3">
    <location>
        <begin position="7"/>
        <end position="284"/>
    </location>
</feature>
<protein>
    <submittedName>
        <fullName evidence="4">Elongation factor G</fullName>
    </submittedName>
</protein>
<dbReference type="NCBIfam" id="NF009381">
    <property type="entry name" value="PRK12740.1-5"/>
    <property type="match status" value="1"/>
</dbReference>
<gene>
    <name evidence="4" type="primary">fusA_13</name>
    <name evidence="4" type="ORF">GALL_355360</name>
</gene>
<dbReference type="PRINTS" id="PR00315">
    <property type="entry name" value="ELONGATNFCT"/>
</dbReference>
<dbReference type="SUPFAM" id="SSF54980">
    <property type="entry name" value="EF-G C-terminal domain-like"/>
    <property type="match status" value="2"/>
</dbReference>
<dbReference type="GO" id="GO:0005525">
    <property type="term" value="F:GTP binding"/>
    <property type="evidence" value="ECO:0007669"/>
    <property type="project" value="UniProtKB-KW"/>
</dbReference>
<dbReference type="EMBL" id="MLJW01000778">
    <property type="protein sequence ID" value="OIQ82680.1"/>
    <property type="molecule type" value="Genomic_DNA"/>
</dbReference>
<dbReference type="Gene3D" id="3.30.70.240">
    <property type="match status" value="1"/>
</dbReference>
<dbReference type="Pfam" id="PF22042">
    <property type="entry name" value="EF-G_D2"/>
    <property type="match status" value="1"/>
</dbReference>
<dbReference type="PANTHER" id="PTHR43261">
    <property type="entry name" value="TRANSLATION ELONGATION FACTOR G-RELATED"/>
    <property type="match status" value="1"/>
</dbReference>
<dbReference type="Pfam" id="PF14492">
    <property type="entry name" value="EFG_III"/>
    <property type="match status" value="1"/>
</dbReference>
<evidence type="ECO:0000256" key="1">
    <source>
        <dbReference type="ARBA" id="ARBA00022741"/>
    </source>
</evidence>
<dbReference type="InterPro" id="IPR053905">
    <property type="entry name" value="EF-G-like_DII"/>
</dbReference>
<dbReference type="Gene3D" id="3.40.50.300">
    <property type="entry name" value="P-loop containing nucleotide triphosphate hydrolases"/>
    <property type="match status" value="1"/>
</dbReference>
<name>A0A1J5QGU8_9ZZZZ</name>
<dbReference type="InterPro" id="IPR000640">
    <property type="entry name" value="EFG_V-like"/>
</dbReference>
<dbReference type="FunFam" id="3.30.70.240:FF:000001">
    <property type="entry name" value="Elongation factor G"/>
    <property type="match status" value="1"/>
</dbReference>
<dbReference type="Pfam" id="PF03764">
    <property type="entry name" value="EFG_IV"/>
    <property type="match status" value="1"/>
</dbReference>
<dbReference type="InterPro" id="IPR005517">
    <property type="entry name" value="Transl_elong_EFG/EF2_IV"/>
</dbReference>
<proteinExistence type="predicted"/>
<dbReference type="SMART" id="SM00889">
    <property type="entry name" value="EFG_IV"/>
    <property type="match status" value="1"/>
</dbReference>
<dbReference type="AlphaFoldDB" id="A0A1J5QGU8"/>
<evidence type="ECO:0000313" key="4">
    <source>
        <dbReference type="EMBL" id="OIQ82680.1"/>
    </source>
</evidence>
<organism evidence="4">
    <name type="scientific">mine drainage metagenome</name>
    <dbReference type="NCBI Taxonomy" id="410659"/>
    <lineage>
        <taxon>unclassified sequences</taxon>
        <taxon>metagenomes</taxon>
        <taxon>ecological metagenomes</taxon>
    </lineage>
</organism>
<keyword evidence="4" id="KW-0251">Elongation factor</keyword>
<dbReference type="GO" id="GO:0032790">
    <property type="term" value="P:ribosome disassembly"/>
    <property type="evidence" value="ECO:0007669"/>
    <property type="project" value="TreeGrafter"/>
</dbReference>
<dbReference type="InterPro" id="IPR020568">
    <property type="entry name" value="Ribosomal_Su5_D2-typ_SF"/>
</dbReference>
<dbReference type="Gene3D" id="3.30.230.10">
    <property type="match status" value="1"/>
</dbReference>
<dbReference type="NCBIfam" id="TIGR00231">
    <property type="entry name" value="small_GTP"/>
    <property type="match status" value="1"/>
</dbReference>
<dbReference type="Gene3D" id="2.40.30.10">
    <property type="entry name" value="Translation factors"/>
    <property type="match status" value="1"/>
</dbReference>
<dbReference type="CDD" id="cd04170">
    <property type="entry name" value="EF-G_bact"/>
    <property type="match status" value="1"/>
</dbReference>
<dbReference type="GO" id="GO:0003746">
    <property type="term" value="F:translation elongation factor activity"/>
    <property type="evidence" value="ECO:0007669"/>
    <property type="project" value="UniProtKB-KW"/>
</dbReference>
<dbReference type="CDD" id="cd03713">
    <property type="entry name" value="EFG_mtEFG_C"/>
    <property type="match status" value="1"/>
</dbReference>
<dbReference type="InterPro" id="IPR047872">
    <property type="entry name" value="EFG_IV"/>
</dbReference>
<dbReference type="InterPro" id="IPR005225">
    <property type="entry name" value="Small_GTP-bd"/>
</dbReference>
<dbReference type="Pfam" id="PF00009">
    <property type="entry name" value="GTP_EFTU"/>
    <property type="match status" value="1"/>
</dbReference>
<accession>A0A1J5QGU8</accession>
<keyword evidence="2" id="KW-0342">GTP-binding</keyword>
<keyword evidence="1" id="KW-0547">Nucleotide-binding</keyword>
<dbReference type="SMART" id="SM00838">
    <property type="entry name" value="EFG_C"/>
    <property type="match status" value="1"/>
</dbReference>
<sequence length="689" mass="72132">MGTATTPRIRNVALVGHSGSGKTTLTEALLLRSGALTRAGRVEEGTTVSDHEPEEIARGISLSLAVAPIEWTAPDGETYKINMLDTPGYADFGGAVDAALAVADLAVLVVSAVDGVEAGTELAWEQCTALGIPRIVFVTKEDKPRADFQRVLADLRAAFGSGLVPLELPLGEAESLHGVADVLSDHGYAYDAAGRHHDEALPADVASAEHDLHDEIAEEIVSGDDEQLERYLSGDVPSATDLERSLAHEVRDCLEFPVLLGSALTGVGVDRLADFVCELAPSPADRLRTVTVGESEVQVAADPAGDPLVYVFRTVADPFVGQVSLFKVLSGTISAEDHLVNTTTGATERLHGLFTLRGKEHLPTDSVVAGDLAAVAKLSASPTGSALARTSTPVRVVGPAPRPTPFALALRPVTQSDDDKLSGSLARLVAEDPTLAVERTGTPGDPGQTVLRGGGDMHLAVALERLARKFGVNVETEPVRIAYRETIARSTQAEGKVKKQSGGHGQFAVAQLKVEPTPRGSGFEFVDKIVGGSIPRHYLPAVERGIVEAMASGGLHGFPVVDVRVECIDGKFHAVDSSDMAFKTAAAHGLREALTAAGTVVLEPVSAVTVTVPAALQGEVLGDLSSRRGRITGTSALADGRSAISALVPEAELGRYVLDLRSLTGGRGEFAATHDHYEPLPENVPVPTR</sequence>
<dbReference type="CDD" id="cd01434">
    <property type="entry name" value="EFG_mtEFG1_IV"/>
    <property type="match status" value="1"/>
</dbReference>
<dbReference type="InterPro" id="IPR009000">
    <property type="entry name" value="Transl_B-barrel_sf"/>
</dbReference>